<name>A0A1E5T0I4_9BACT</name>
<dbReference type="Proteomes" id="UP000095552">
    <property type="component" value="Unassembled WGS sequence"/>
</dbReference>
<evidence type="ECO:0000313" key="2">
    <source>
        <dbReference type="Proteomes" id="UP000095552"/>
    </source>
</evidence>
<reference evidence="1 2" key="1">
    <citation type="submission" date="2016-08" db="EMBL/GenBank/DDBJ databases">
        <title>Draft genome of Fabibacter sp. strain SK-8.</title>
        <authorList>
            <person name="Wong S.-K."/>
            <person name="Hamasaki K."/>
            <person name="Yoshizawa S."/>
        </authorList>
    </citation>
    <scope>NUCLEOTIDE SEQUENCE [LARGE SCALE GENOMIC DNA]</scope>
    <source>
        <strain evidence="1 2">SK-8</strain>
    </source>
</reference>
<protein>
    <submittedName>
        <fullName evidence="1">Uncharacterized protein</fullName>
    </submittedName>
</protein>
<keyword evidence="2" id="KW-1185">Reference proteome</keyword>
<dbReference type="AlphaFoldDB" id="A0A1E5T0I4"/>
<evidence type="ECO:0000313" key="1">
    <source>
        <dbReference type="EMBL" id="OEK04866.1"/>
    </source>
</evidence>
<dbReference type="OrthoDB" id="840121at2"/>
<dbReference type="EMBL" id="MDGQ01000005">
    <property type="protein sequence ID" value="OEK04866.1"/>
    <property type="molecule type" value="Genomic_DNA"/>
</dbReference>
<dbReference type="STRING" id="1563681.BFP71_15620"/>
<sequence>MLLNDLKPAWKRLKVINSLQPIDSNDILAIIELPQQANKNKLQGLAINVAMFIIIAICCQGG</sequence>
<accession>A0A1E5T0I4</accession>
<comment type="caution">
    <text evidence="1">The sequence shown here is derived from an EMBL/GenBank/DDBJ whole genome shotgun (WGS) entry which is preliminary data.</text>
</comment>
<gene>
    <name evidence="1" type="ORF">BFP71_15620</name>
</gene>
<proteinExistence type="predicted"/>
<organism evidence="1 2">
    <name type="scientific">Roseivirga misakiensis</name>
    <dbReference type="NCBI Taxonomy" id="1563681"/>
    <lineage>
        <taxon>Bacteria</taxon>
        <taxon>Pseudomonadati</taxon>
        <taxon>Bacteroidota</taxon>
        <taxon>Cytophagia</taxon>
        <taxon>Cytophagales</taxon>
        <taxon>Roseivirgaceae</taxon>
        <taxon>Roseivirga</taxon>
    </lineage>
</organism>